<dbReference type="Proteomes" id="UP000604001">
    <property type="component" value="Unassembled WGS sequence"/>
</dbReference>
<gene>
    <name evidence="2" type="ORF">H7344_11450</name>
</gene>
<accession>A0ABR6U8Y2</accession>
<sequence>MTTTVVQVLWGVSLAVAALVVGLGIELHLDGAGALVSHPLVVGGILLLPAASAALERLGGLTSPPTQG</sequence>
<evidence type="ECO:0000313" key="3">
    <source>
        <dbReference type="Proteomes" id="UP000604001"/>
    </source>
</evidence>
<keyword evidence="1" id="KW-0812">Transmembrane</keyword>
<organism evidence="2 3">
    <name type="scientific">Nocardioides deserti</name>
    <dbReference type="NCBI Taxonomy" id="1588644"/>
    <lineage>
        <taxon>Bacteria</taxon>
        <taxon>Bacillati</taxon>
        <taxon>Actinomycetota</taxon>
        <taxon>Actinomycetes</taxon>
        <taxon>Propionibacteriales</taxon>
        <taxon>Nocardioidaceae</taxon>
        <taxon>Nocardioides</taxon>
    </lineage>
</organism>
<feature type="transmembrane region" description="Helical" evidence="1">
    <location>
        <begin position="6"/>
        <end position="25"/>
    </location>
</feature>
<keyword evidence="1" id="KW-1133">Transmembrane helix</keyword>
<proteinExistence type="predicted"/>
<comment type="caution">
    <text evidence="2">The sequence shown here is derived from an EMBL/GenBank/DDBJ whole genome shotgun (WGS) entry which is preliminary data.</text>
</comment>
<evidence type="ECO:0000256" key="1">
    <source>
        <dbReference type="SAM" id="Phobius"/>
    </source>
</evidence>
<protein>
    <submittedName>
        <fullName evidence="2">Uncharacterized protein</fullName>
    </submittedName>
</protein>
<name>A0ABR6U8Y2_9ACTN</name>
<feature type="transmembrane region" description="Helical" evidence="1">
    <location>
        <begin position="32"/>
        <end position="55"/>
    </location>
</feature>
<dbReference type="RefSeq" id="WP_186346144.1">
    <property type="nucleotide sequence ID" value="NZ_BMMR01000005.1"/>
</dbReference>
<keyword evidence="3" id="KW-1185">Reference proteome</keyword>
<reference evidence="2 3" key="1">
    <citation type="submission" date="2020-08" db="EMBL/GenBank/DDBJ databases">
        <title>novel species in genus Nocardioides.</title>
        <authorList>
            <person name="Zhang G."/>
        </authorList>
    </citation>
    <scope>NUCLEOTIDE SEQUENCE [LARGE SCALE GENOMIC DNA]</scope>
    <source>
        <strain evidence="2 3">SC8A-24</strain>
    </source>
</reference>
<dbReference type="EMBL" id="JACMYC010000005">
    <property type="protein sequence ID" value="MBC2960907.1"/>
    <property type="molecule type" value="Genomic_DNA"/>
</dbReference>
<evidence type="ECO:0000313" key="2">
    <source>
        <dbReference type="EMBL" id="MBC2960907.1"/>
    </source>
</evidence>
<keyword evidence="1" id="KW-0472">Membrane</keyword>